<dbReference type="Pfam" id="PF22825">
    <property type="entry name" value="HpiC1-like"/>
    <property type="match status" value="1"/>
</dbReference>
<proteinExistence type="predicted"/>
<dbReference type="RefSeq" id="WP_157665212.1">
    <property type="nucleotide sequence ID" value="NZ_CP042912.1"/>
</dbReference>
<name>A0A5B9PFN5_9BACT</name>
<dbReference type="EMBL" id="CP042912">
    <property type="protein sequence ID" value="QEG25258.1"/>
    <property type="molecule type" value="Genomic_DNA"/>
</dbReference>
<organism evidence="1 2">
    <name type="scientific">Mariniblastus fucicola</name>
    <dbReference type="NCBI Taxonomy" id="980251"/>
    <lineage>
        <taxon>Bacteria</taxon>
        <taxon>Pseudomonadati</taxon>
        <taxon>Planctomycetota</taxon>
        <taxon>Planctomycetia</taxon>
        <taxon>Pirellulales</taxon>
        <taxon>Pirellulaceae</taxon>
        <taxon>Mariniblastus</taxon>
    </lineage>
</organism>
<dbReference type="KEGG" id="mff:MFFC18_51820"/>
<gene>
    <name evidence="1" type="ORF">MFFC18_51820</name>
</gene>
<evidence type="ECO:0000313" key="2">
    <source>
        <dbReference type="Proteomes" id="UP000322214"/>
    </source>
</evidence>
<dbReference type="STRING" id="980251.GCA_001642875_03780"/>
<evidence type="ECO:0008006" key="3">
    <source>
        <dbReference type="Google" id="ProtNLM"/>
    </source>
</evidence>
<dbReference type="Proteomes" id="UP000322214">
    <property type="component" value="Chromosome"/>
</dbReference>
<dbReference type="NCBIfam" id="TIGR02595">
    <property type="entry name" value="PEP_CTERM"/>
    <property type="match status" value="1"/>
</dbReference>
<keyword evidence="2" id="KW-1185">Reference proteome</keyword>
<accession>A0A5B9PFN5</accession>
<reference evidence="1 2" key="1">
    <citation type="submission" date="2019-08" db="EMBL/GenBank/DDBJ databases">
        <title>Deep-cultivation of Planctomycetes and their phenomic and genomic characterization uncovers novel biology.</title>
        <authorList>
            <person name="Wiegand S."/>
            <person name="Jogler M."/>
            <person name="Boedeker C."/>
            <person name="Pinto D."/>
            <person name="Vollmers J."/>
            <person name="Rivas-Marin E."/>
            <person name="Kohn T."/>
            <person name="Peeters S.H."/>
            <person name="Heuer A."/>
            <person name="Rast P."/>
            <person name="Oberbeckmann S."/>
            <person name="Bunk B."/>
            <person name="Jeske O."/>
            <person name="Meyerdierks A."/>
            <person name="Storesund J.E."/>
            <person name="Kallscheuer N."/>
            <person name="Luecker S."/>
            <person name="Lage O.M."/>
            <person name="Pohl T."/>
            <person name="Merkel B.J."/>
            <person name="Hornburger P."/>
            <person name="Mueller R.-W."/>
            <person name="Bruemmer F."/>
            <person name="Labrenz M."/>
            <person name="Spormann A.M."/>
            <person name="Op den Camp H."/>
            <person name="Overmann J."/>
            <person name="Amann R."/>
            <person name="Jetten M.S.M."/>
            <person name="Mascher T."/>
            <person name="Medema M.H."/>
            <person name="Devos D.P."/>
            <person name="Kaster A.-K."/>
            <person name="Ovreas L."/>
            <person name="Rohde M."/>
            <person name="Galperin M.Y."/>
            <person name="Jogler C."/>
        </authorList>
    </citation>
    <scope>NUCLEOTIDE SEQUENCE [LARGE SCALE GENOMIC DNA]</scope>
    <source>
        <strain evidence="1 2">FC18</strain>
    </source>
</reference>
<dbReference type="AlphaFoldDB" id="A0A5B9PFN5"/>
<sequence length="308" mass="33591">MKQIYLLGLIMFACSAGTCRQTRADLVNVVNSGFEDTTGQTVFNEFTFGEPVGWTNYNPDGILPSSGIFPGTLRPNGVDFFDDLAPEGERVAILFNSTRQGEGVYGMEQTLSTVLKSDTRYTLTVEVGNIASGFASNGTFFNLDEFPGYQVDLLAGGVVLAQDLNSLTIPEAEFATSTVSFQTSASHAQLGQPLGIRIVNLNEIPAGFDQATSPDLEVDFDRVRLDVSAVPEPGAIGWLGFAFAGLVIRRKRSQVSKRIEKPTIVSKAARIGRTKQVISPSQQCNRPPSVFWIFFRKRKRTTTPGKEC</sequence>
<dbReference type="InterPro" id="IPR054720">
    <property type="entry name" value="HpiC1"/>
</dbReference>
<dbReference type="InterPro" id="IPR013424">
    <property type="entry name" value="Ice-binding_C"/>
</dbReference>
<evidence type="ECO:0000313" key="1">
    <source>
        <dbReference type="EMBL" id="QEG25258.1"/>
    </source>
</evidence>
<protein>
    <recommendedName>
        <fullName evidence="3">PEP-CTERM protein-sorting domain-containing protein</fullName>
    </recommendedName>
</protein>